<organism evidence="1">
    <name type="scientific">marine sediment metagenome</name>
    <dbReference type="NCBI Taxonomy" id="412755"/>
    <lineage>
        <taxon>unclassified sequences</taxon>
        <taxon>metagenomes</taxon>
        <taxon>ecological metagenomes</taxon>
    </lineage>
</organism>
<proteinExistence type="predicted"/>
<gene>
    <name evidence="1" type="ORF">S01H4_46066</name>
</gene>
<protein>
    <submittedName>
        <fullName evidence="1">Uncharacterized protein</fullName>
    </submittedName>
</protein>
<reference evidence="1" key="1">
    <citation type="journal article" date="2014" name="Front. Microbiol.">
        <title>High frequency of phylogenetically diverse reductive dehalogenase-homologous genes in deep subseafloor sedimentary metagenomes.</title>
        <authorList>
            <person name="Kawai M."/>
            <person name="Futagami T."/>
            <person name="Toyoda A."/>
            <person name="Takaki Y."/>
            <person name="Nishi S."/>
            <person name="Hori S."/>
            <person name="Arai W."/>
            <person name="Tsubouchi T."/>
            <person name="Morono Y."/>
            <person name="Uchiyama I."/>
            <person name="Ito T."/>
            <person name="Fujiyama A."/>
            <person name="Inagaki F."/>
            <person name="Takami H."/>
        </authorList>
    </citation>
    <scope>NUCLEOTIDE SEQUENCE</scope>
    <source>
        <strain evidence="1">Expedition CK06-06</strain>
    </source>
</reference>
<dbReference type="EMBL" id="BART01025699">
    <property type="protein sequence ID" value="GAH03741.1"/>
    <property type="molecule type" value="Genomic_DNA"/>
</dbReference>
<comment type="caution">
    <text evidence="1">The sequence shown here is derived from an EMBL/GenBank/DDBJ whole genome shotgun (WGS) entry which is preliminary data.</text>
</comment>
<dbReference type="AlphaFoldDB" id="X1C6M8"/>
<sequence length="33" mass="3689">SFVVGGNFYPSFFKNISKMSEIAGHLRINSINN</sequence>
<feature type="non-terminal residue" evidence="1">
    <location>
        <position position="1"/>
    </location>
</feature>
<name>X1C6M8_9ZZZZ</name>
<accession>X1C6M8</accession>
<evidence type="ECO:0000313" key="1">
    <source>
        <dbReference type="EMBL" id="GAH03741.1"/>
    </source>
</evidence>